<comment type="subcellular location">
    <subcellularLocation>
        <location evidence="1">Nucleus</location>
    </subcellularLocation>
</comment>
<feature type="compositionally biased region" description="Polar residues" evidence="6">
    <location>
        <begin position="242"/>
        <end position="262"/>
    </location>
</feature>
<dbReference type="EMBL" id="KZ452023">
    <property type="protein sequence ID" value="PKA50552.1"/>
    <property type="molecule type" value="Genomic_DNA"/>
</dbReference>
<dbReference type="PROSITE" id="PS50811">
    <property type="entry name" value="WRKY"/>
    <property type="match status" value="1"/>
</dbReference>
<feature type="region of interest" description="Disordered" evidence="6">
    <location>
        <begin position="242"/>
        <end position="275"/>
    </location>
</feature>
<evidence type="ECO:0000259" key="7">
    <source>
        <dbReference type="PROSITE" id="PS50811"/>
    </source>
</evidence>
<dbReference type="GO" id="GO:0003700">
    <property type="term" value="F:DNA-binding transcription factor activity"/>
    <property type="evidence" value="ECO:0007669"/>
    <property type="project" value="InterPro"/>
</dbReference>
<proteinExistence type="predicted"/>
<keyword evidence="9" id="KW-1185">Reference proteome</keyword>
<gene>
    <name evidence="8" type="primary">WRKY46</name>
    <name evidence="8" type="ORF">AXF42_Ash013767</name>
</gene>
<dbReference type="Pfam" id="PF03106">
    <property type="entry name" value="WRKY"/>
    <property type="match status" value="1"/>
</dbReference>
<dbReference type="GO" id="GO:0005634">
    <property type="term" value="C:nucleus"/>
    <property type="evidence" value="ECO:0007669"/>
    <property type="project" value="UniProtKB-SubCell"/>
</dbReference>
<evidence type="ECO:0000256" key="5">
    <source>
        <dbReference type="ARBA" id="ARBA00023242"/>
    </source>
</evidence>
<accession>A0A2I0A4T6</accession>
<sequence>MEVGGSAPLPCHHEMVVGEITRSCQLVEKLRSIVLPPRGGEASRWPELQLVGDLFDEVLQSYRVSVSMLLHPCSCLNAGEPAVHTGSEWSRAADEAKSGEERPERTRKINYATDSRKELVQKSGATPTLMHSNGHQWLKPGKRNTTNVDIARGETNSWTTITEAPHFDGHQWRKYGEKHISKSQFPKTYYKCSSFKEQGCLATKTIQQKDGSHDPASYVVKYNFHHTCKPIKSNYSQHAENTSQQGSLLDLFPNNTASTITSPRRKPSDQCSSSSASSMLIDLNLTIQFRG</sequence>
<evidence type="ECO:0000256" key="4">
    <source>
        <dbReference type="ARBA" id="ARBA00023163"/>
    </source>
</evidence>
<dbReference type="OrthoDB" id="770297at2759"/>
<reference evidence="8 9" key="1">
    <citation type="journal article" date="2017" name="Nature">
        <title>The Apostasia genome and the evolution of orchids.</title>
        <authorList>
            <person name="Zhang G.Q."/>
            <person name="Liu K.W."/>
            <person name="Li Z."/>
            <person name="Lohaus R."/>
            <person name="Hsiao Y.Y."/>
            <person name="Niu S.C."/>
            <person name="Wang J.Y."/>
            <person name="Lin Y.C."/>
            <person name="Xu Q."/>
            <person name="Chen L.J."/>
            <person name="Yoshida K."/>
            <person name="Fujiwara S."/>
            <person name="Wang Z.W."/>
            <person name="Zhang Y.Q."/>
            <person name="Mitsuda N."/>
            <person name="Wang M."/>
            <person name="Liu G.H."/>
            <person name="Pecoraro L."/>
            <person name="Huang H.X."/>
            <person name="Xiao X.J."/>
            <person name="Lin M."/>
            <person name="Wu X.Y."/>
            <person name="Wu W.L."/>
            <person name="Chen Y.Y."/>
            <person name="Chang S.B."/>
            <person name="Sakamoto S."/>
            <person name="Ohme-Takagi M."/>
            <person name="Yagi M."/>
            <person name="Zeng S.J."/>
            <person name="Shen C.Y."/>
            <person name="Yeh C.M."/>
            <person name="Luo Y.B."/>
            <person name="Tsai W.C."/>
            <person name="Van de Peer Y."/>
            <person name="Liu Z.J."/>
        </authorList>
    </citation>
    <scope>NUCLEOTIDE SEQUENCE [LARGE SCALE GENOMIC DNA]</scope>
    <source>
        <strain evidence="9">cv. Shenzhen</strain>
        <tissue evidence="8">Stem</tissue>
    </source>
</reference>
<organism evidence="8 9">
    <name type="scientific">Apostasia shenzhenica</name>
    <dbReference type="NCBI Taxonomy" id="1088818"/>
    <lineage>
        <taxon>Eukaryota</taxon>
        <taxon>Viridiplantae</taxon>
        <taxon>Streptophyta</taxon>
        <taxon>Embryophyta</taxon>
        <taxon>Tracheophyta</taxon>
        <taxon>Spermatophyta</taxon>
        <taxon>Magnoliopsida</taxon>
        <taxon>Liliopsida</taxon>
        <taxon>Asparagales</taxon>
        <taxon>Orchidaceae</taxon>
        <taxon>Apostasioideae</taxon>
        <taxon>Apostasia</taxon>
    </lineage>
</organism>
<dbReference type="AlphaFoldDB" id="A0A2I0A4T6"/>
<dbReference type="InterPro" id="IPR003657">
    <property type="entry name" value="WRKY_dom"/>
</dbReference>
<keyword evidence="5" id="KW-0539">Nucleus</keyword>
<evidence type="ECO:0000313" key="8">
    <source>
        <dbReference type="EMBL" id="PKA50552.1"/>
    </source>
</evidence>
<keyword evidence="4" id="KW-0804">Transcription</keyword>
<evidence type="ECO:0000256" key="6">
    <source>
        <dbReference type="SAM" id="MobiDB-lite"/>
    </source>
</evidence>
<dbReference type="Gene3D" id="2.20.25.80">
    <property type="entry name" value="WRKY domain"/>
    <property type="match status" value="1"/>
</dbReference>
<evidence type="ECO:0000256" key="1">
    <source>
        <dbReference type="ARBA" id="ARBA00004123"/>
    </source>
</evidence>
<dbReference type="Proteomes" id="UP000236161">
    <property type="component" value="Unassembled WGS sequence"/>
</dbReference>
<keyword evidence="2" id="KW-0805">Transcription regulation</keyword>
<evidence type="ECO:0000256" key="3">
    <source>
        <dbReference type="ARBA" id="ARBA00023125"/>
    </source>
</evidence>
<evidence type="ECO:0000313" key="9">
    <source>
        <dbReference type="Proteomes" id="UP000236161"/>
    </source>
</evidence>
<keyword evidence="3" id="KW-0238">DNA-binding</keyword>
<dbReference type="PANTHER" id="PTHR31282">
    <property type="entry name" value="WRKY TRANSCRIPTION FACTOR 21-RELATED"/>
    <property type="match status" value="1"/>
</dbReference>
<name>A0A2I0A4T6_9ASPA</name>
<dbReference type="InterPro" id="IPR036576">
    <property type="entry name" value="WRKY_dom_sf"/>
</dbReference>
<dbReference type="InterPro" id="IPR044810">
    <property type="entry name" value="WRKY_plant"/>
</dbReference>
<evidence type="ECO:0000256" key="2">
    <source>
        <dbReference type="ARBA" id="ARBA00023015"/>
    </source>
</evidence>
<dbReference type="SMART" id="SM00774">
    <property type="entry name" value="WRKY"/>
    <property type="match status" value="1"/>
</dbReference>
<dbReference type="GO" id="GO:0043565">
    <property type="term" value="F:sequence-specific DNA binding"/>
    <property type="evidence" value="ECO:0007669"/>
    <property type="project" value="InterPro"/>
</dbReference>
<protein>
    <submittedName>
        <fullName evidence="8">Putative WRKY transcription factor 46</fullName>
    </submittedName>
</protein>
<feature type="domain" description="WRKY" evidence="7">
    <location>
        <begin position="168"/>
        <end position="226"/>
    </location>
</feature>
<dbReference type="SUPFAM" id="SSF118290">
    <property type="entry name" value="WRKY DNA-binding domain"/>
    <property type="match status" value="1"/>
</dbReference>